<dbReference type="Proteomes" id="UP000034164">
    <property type="component" value="Unassembled WGS sequence"/>
</dbReference>
<dbReference type="Pfam" id="PF11951">
    <property type="entry name" value="Fungal_trans_2"/>
    <property type="match status" value="1"/>
</dbReference>
<dbReference type="PANTHER" id="PTHR47784:SF5">
    <property type="entry name" value="STEROL UPTAKE CONTROL PROTEIN 2"/>
    <property type="match status" value="1"/>
</dbReference>
<dbReference type="InterPro" id="IPR053157">
    <property type="entry name" value="Sterol_Uptake_Regulator"/>
</dbReference>
<dbReference type="AlphaFoldDB" id="A0A0G2HYB1"/>
<dbReference type="VEuPathDB" id="FungiDB:EMCG_00308"/>
<name>A0A0G2HYB1_9EURO</name>
<protein>
    <recommendedName>
        <fullName evidence="4">Zn(2)-C6 fungal-type domain-containing protein</fullName>
    </recommendedName>
</protein>
<feature type="region of interest" description="Disordered" evidence="1">
    <location>
        <begin position="1"/>
        <end position="24"/>
    </location>
</feature>
<dbReference type="GO" id="GO:0001228">
    <property type="term" value="F:DNA-binding transcription activator activity, RNA polymerase II-specific"/>
    <property type="evidence" value="ECO:0007669"/>
    <property type="project" value="TreeGrafter"/>
</dbReference>
<evidence type="ECO:0000313" key="3">
    <source>
        <dbReference type="Proteomes" id="UP000034164"/>
    </source>
</evidence>
<evidence type="ECO:0000256" key="1">
    <source>
        <dbReference type="SAM" id="MobiDB-lite"/>
    </source>
</evidence>
<dbReference type="InterPro" id="IPR021858">
    <property type="entry name" value="Fun_TF"/>
</dbReference>
<comment type="caution">
    <text evidence="2">The sequence shown here is derived from an EMBL/GenBank/DDBJ whole genome shotgun (WGS) entry which is preliminary data.</text>
</comment>
<reference evidence="3" key="1">
    <citation type="journal article" date="2015" name="PLoS Genet.">
        <title>The dynamic genome and transcriptome of the human fungal pathogen Blastomyces and close relative Emmonsia.</title>
        <authorList>
            <person name="Munoz J.F."/>
            <person name="Gauthier G.M."/>
            <person name="Desjardins C.A."/>
            <person name="Gallo J.E."/>
            <person name="Holder J."/>
            <person name="Sullivan T.D."/>
            <person name="Marty A.J."/>
            <person name="Carmen J.C."/>
            <person name="Chen Z."/>
            <person name="Ding L."/>
            <person name="Gujja S."/>
            <person name="Magrini V."/>
            <person name="Misas E."/>
            <person name="Mitreva M."/>
            <person name="Priest M."/>
            <person name="Saif S."/>
            <person name="Whiston E.A."/>
            <person name="Young S."/>
            <person name="Zeng Q."/>
            <person name="Goldman W.E."/>
            <person name="Mardis E.R."/>
            <person name="Taylor J.W."/>
            <person name="McEwen J.G."/>
            <person name="Clay O.K."/>
            <person name="Klein B.S."/>
            <person name="Cuomo C.A."/>
        </authorList>
    </citation>
    <scope>NUCLEOTIDE SEQUENCE [LARGE SCALE GENOMIC DNA]</scope>
    <source>
        <strain evidence="3">UAMH 3008</strain>
    </source>
</reference>
<organism evidence="2 3">
    <name type="scientific">[Emmonsia] crescens</name>
    <dbReference type="NCBI Taxonomy" id="73230"/>
    <lineage>
        <taxon>Eukaryota</taxon>
        <taxon>Fungi</taxon>
        <taxon>Dikarya</taxon>
        <taxon>Ascomycota</taxon>
        <taxon>Pezizomycotina</taxon>
        <taxon>Eurotiomycetes</taxon>
        <taxon>Eurotiomycetidae</taxon>
        <taxon>Onygenales</taxon>
        <taxon>Ajellomycetaceae</taxon>
        <taxon>Emergomyces</taxon>
    </lineage>
</organism>
<sequence>MNSKNQMSHNPAGRKIPKKSRNGCQQCKARKVKVGLKLSHVGPVRRNIWRFFLLKSDSVTTSDVMLTCLVESVTNKHRAAATASTARYPQASNQAQKNNLLLSVRSPLLPLLQSAAHNGATPLQELELMHHYATTAFVSLADYEVYRSVWQVAVPREAQSYRFLMHVILAISALHISHLRDTENGKELSYKELARTHYDDAVAAFRSTVPQMTKSNSSAVFAFSHLTIYFAFGSSKFSVNNGRMEDPIGELLDVFTLLRTAMETLRSSWDSLVDGPLAVLLQRGPAITDRQYLPPDIAMGLELMEQFCQSLPAMRDNNGTVNETYQVAIQQLWDSFVMAETKRKDWSMALRFPIIFSEQTLLSLRRRDPTALVILAHFCVLLHRAPTRWWAEGWSEQVIDAVFRSLDQRWRHAMAWPMKAMGVDLRNMDSSAAEL</sequence>
<evidence type="ECO:0000313" key="2">
    <source>
        <dbReference type="EMBL" id="KKZ63098.1"/>
    </source>
</evidence>
<evidence type="ECO:0008006" key="4">
    <source>
        <dbReference type="Google" id="ProtNLM"/>
    </source>
</evidence>
<proteinExistence type="predicted"/>
<dbReference type="PANTHER" id="PTHR47784">
    <property type="entry name" value="STEROL UPTAKE CONTROL PROTEIN 2"/>
    <property type="match status" value="1"/>
</dbReference>
<dbReference type="EMBL" id="LCZI01001003">
    <property type="protein sequence ID" value="KKZ63098.1"/>
    <property type="molecule type" value="Genomic_DNA"/>
</dbReference>
<dbReference type="OrthoDB" id="4937900at2759"/>
<accession>A0A0G2HYB1</accession>
<gene>
    <name evidence="2" type="ORF">EMCG_00308</name>
</gene>